<organism evidence="2 3">
    <name type="scientific">Puccinia graminis f. sp. tritici</name>
    <dbReference type="NCBI Taxonomy" id="56615"/>
    <lineage>
        <taxon>Eukaryota</taxon>
        <taxon>Fungi</taxon>
        <taxon>Dikarya</taxon>
        <taxon>Basidiomycota</taxon>
        <taxon>Pucciniomycotina</taxon>
        <taxon>Pucciniomycetes</taxon>
        <taxon>Pucciniales</taxon>
        <taxon>Pucciniaceae</taxon>
        <taxon>Puccinia</taxon>
    </lineage>
</organism>
<evidence type="ECO:0000256" key="1">
    <source>
        <dbReference type="SAM" id="MobiDB-lite"/>
    </source>
</evidence>
<accession>A0A5B0RLZ4</accession>
<reference evidence="2 3" key="1">
    <citation type="submission" date="2019-05" db="EMBL/GenBank/DDBJ databases">
        <title>Emergence of the Ug99 lineage of the wheat stem rust pathogen through somatic hybridization.</title>
        <authorList>
            <person name="Li F."/>
            <person name="Upadhyaya N.M."/>
            <person name="Sperschneider J."/>
            <person name="Matny O."/>
            <person name="Nguyen-Phuc H."/>
            <person name="Mago R."/>
            <person name="Raley C."/>
            <person name="Miller M.E."/>
            <person name="Silverstein K.A.T."/>
            <person name="Henningsen E."/>
            <person name="Hirsch C.D."/>
            <person name="Visser B."/>
            <person name="Pretorius Z.A."/>
            <person name="Steffenson B.J."/>
            <person name="Schwessinger B."/>
            <person name="Dodds P.N."/>
            <person name="Figueroa M."/>
        </authorList>
    </citation>
    <scope>NUCLEOTIDE SEQUENCE [LARGE SCALE GENOMIC DNA]</scope>
    <source>
        <strain evidence="2 3">Ug99</strain>
    </source>
</reference>
<dbReference type="EMBL" id="VDEP01000171">
    <property type="protein sequence ID" value="KAA1126637.1"/>
    <property type="molecule type" value="Genomic_DNA"/>
</dbReference>
<sequence length="108" mass="12057">MILFSHLVRFFWSPFIFKSESPESTDHPILACYGSFARQDGSSFSAERLHKQQQDSPQPTKIAGNRLGMSFRSTGGTLNAVSTGNLPISFSFQQHQPGDRNKPIDGWP</sequence>
<evidence type="ECO:0000313" key="2">
    <source>
        <dbReference type="EMBL" id="KAA1126637.1"/>
    </source>
</evidence>
<comment type="caution">
    <text evidence="2">The sequence shown here is derived from an EMBL/GenBank/DDBJ whole genome shotgun (WGS) entry which is preliminary data.</text>
</comment>
<dbReference type="AlphaFoldDB" id="A0A5B0RLZ4"/>
<feature type="region of interest" description="Disordered" evidence="1">
    <location>
        <begin position="89"/>
        <end position="108"/>
    </location>
</feature>
<dbReference type="Proteomes" id="UP000325313">
    <property type="component" value="Unassembled WGS sequence"/>
</dbReference>
<feature type="region of interest" description="Disordered" evidence="1">
    <location>
        <begin position="43"/>
        <end position="69"/>
    </location>
</feature>
<evidence type="ECO:0000313" key="3">
    <source>
        <dbReference type="Proteomes" id="UP000325313"/>
    </source>
</evidence>
<feature type="compositionally biased region" description="Basic and acidic residues" evidence="1">
    <location>
        <begin position="97"/>
        <end position="108"/>
    </location>
</feature>
<name>A0A5B0RLZ4_PUCGR</name>
<gene>
    <name evidence="2" type="ORF">PGTUg99_031567</name>
</gene>
<proteinExistence type="predicted"/>
<protein>
    <submittedName>
        <fullName evidence="2">Uncharacterized protein</fullName>
    </submittedName>
</protein>